<comment type="similarity">
    <text evidence="5">Belongs to the PP2C family.</text>
</comment>
<dbReference type="PANTHER" id="PTHR47992">
    <property type="entry name" value="PROTEIN PHOSPHATASE"/>
    <property type="match status" value="1"/>
</dbReference>
<evidence type="ECO:0000259" key="6">
    <source>
        <dbReference type="PROSITE" id="PS51746"/>
    </source>
</evidence>
<organism evidence="7 8">
    <name type="scientific">Hondaea fermentalgiana</name>
    <dbReference type="NCBI Taxonomy" id="2315210"/>
    <lineage>
        <taxon>Eukaryota</taxon>
        <taxon>Sar</taxon>
        <taxon>Stramenopiles</taxon>
        <taxon>Bigyra</taxon>
        <taxon>Labyrinthulomycetes</taxon>
        <taxon>Thraustochytrida</taxon>
        <taxon>Thraustochytriidae</taxon>
        <taxon>Hondaea</taxon>
    </lineage>
</organism>
<dbReference type="InParanoid" id="A0A2R5GUT3"/>
<protein>
    <submittedName>
        <fullName evidence="7">Protein phosphatase 1F</fullName>
    </submittedName>
</protein>
<keyword evidence="3 5" id="KW-0378">Hydrolase</keyword>
<dbReference type="InterPro" id="IPR001932">
    <property type="entry name" value="PPM-type_phosphatase-like_dom"/>
</dbReference>
<sequence length="336" mass="36613">MDADRGGLENRAVSGALELQTEAFPAPVDAHGGDPEALGALRDEMRWGEVSEDDKNETPDVASSGPIWHHASSIKGMRRSMEDRFDVLAPAIDESTLSFFAVFDGHAGGECADFLSKMLIDACSNDTESLLEDPEAFLKSRFLDLDDRFCDYAASTDHHDGSTAVLAVVEREPTTSTPMNLWVANTGDSRALVVRKSGTVKELSREHSPQDEEERMRIEDEGGFVKYVVNPFSAAGDGTLRVNGVLAMTRAFGNYSMKPFVTAEPDVARRKIRKDDAYICLASDGLNETVTDEEIGQYLLQFGAHKGAEKLSTLALERGSTDNITVLAAQLNPSLF</sequence>
<dbReference type="Proteomes" id="UP000241890">
    <property type="component" value="Unassembled WGS sequence"/>
</dbReference>
<name>A0A2R5GUT3_9STRA</name>
<reference evidence="7 8" key="1">
    <citation type="submission" date="2017-12" db="EMBL/GenBank/DDBJ databases">
        <title>Sequencing, de novo assembly and annotation of complete genome of a new Thraustochytrid species, strain FCC1311.</title>
        <authorList>
            <person name="Sedici K."/>
            <person name="Godart F."/>
            <person name="Aiese Cigliano R."/>
            <person name="Sanseverino W."/>
            <person name="Barakat M."/>
            <person name="Ortet P."/>
            <person name="Marechal E."/>
            <person name="Cagnac O."/>
            <person name="Amato A."/>
        </authorList>
    </citation>
    <scope>NUCLEOTIDE SEQUENCE [LARGE SCALE GENOMIC DNA]</scope>
</reference>
<keyword evidence="2" id="KW-0479">Metal-binding</keyword>
<dbReference type="Gene3D" id="3.60.40.10">
    <property type="entry name" value="PPM-type phosphatase domain"/>
    <property type="match status" value="1"/>
</dbReference>
<evidence type="ECO:0000256" key="5">
    <source>
        <dbReference type="RuleBase" id="RU003465"/>
    </source>
</evidence>
<dbReference type="AlphaFoldDB" id="A0A2R5GUT3"/>
<proteinExistence type="inferred from homology"/>
<dbReference type="GO" id="GO:0004722">
    <property type="term" value="F:protein serine/threonine phosphatase activity"/>
    <property type="evidence" value="ECO:0007669"/>
    <property type="project" value="InterPro"/>
</dbReference>
<dbReference type="Pfam" id="PF00481">
    <property type="entry name" value="PP2C"/>
    <property type="match status" value="1"/>
</dbReference>
<evidence type="ECO:0000256" key="3">
    <source>
        <dbReference type="ARBA" id="ARBA00022801"/>
    </source>
</evidence>
<dbReference type="CDD" id="cd00143">
    <property type="entry name" value="PP2Cc"/>
    <property type="match status" value="1"/>
</dbReference>
<evidence type="ECO:0000256" key="2">
    <source>
        <dbReference type="ARBA" id="ARBA00022723"/>
    </source>
</evidence>
<gene>
    <name evidence="7" type="ORF">FCC1311_083662</name>
</gene>
<dbReference type="FunCoup" id="A0A2R5GUT3">
    <property type="interactions" value="3"/>
</dbReference>
<dbReference type="SUPFAM" id="SSF81606">
    <property type="entry name" value="PP2C-like"/>
    <property type="match status" value="1"/>
</dbReference>
<evidence type="ECO:0000313" key="8">
    <source>
        <dbReference type="Proteomes" id="UP000241890"/>
    </source>
</evidence>
<dbReference type="EMBL" id="BEYU01000115">
    <property type="protein sequence ID" value="GBG32141.1"/>
    <property type="molecule type" value="Genomic_DNA"/>
</dbReference>
<dbReference type="InterPro" id="IPR036457">
    <property type="entry name" value="PPM-type-like_dom_sf"/>
</dbReference>
<dbReference type="GO" id="GO:0046872">
    <property type="term" value="F:metal ion binding"/>
    <property type="evidence" value="ECO:0007669"/>
    <property type="project" value="UniProtKB-KW"/>
</dbReference>
<evidence type="ECO:0000256" key="4">
    <source>
        <dbReference type="ARBA" id="ARBA00022912"/>
    </source>
</evidence>
<dbReference type="InterPro" id="IPR000222">
    <property type="entry name" value="PP2C_BS"/>
</dbReference>
<evidence type="ECO:0000313" key="7">
    <source>
        <dbReference type="EMBL" id="GBG32141.1"/>
    </source>
</evidence>
<dbReference type="OrthoDB" id="10264738at2759"/>
<keyword evidence="8" id="KW-1185">Reference proteome</keyword>
<comment type="caution">
    <text evidence="7">The sequence shown here is derived from an EMBL/GenBank/DDBJ whole genome shotgun (WGS) entry which is preliminary data.</text>
</comment>
<accession>A0A2R5GUT3</accession>
<dbReference type="PROSITE" id="PS01032">
    <property type="entry name" value="PPM_1"/>
    <property type="match status" value="1"/>
</dbReference>
<dbReference type="SMART" id="SM00332">
    <property type="entry name" value="PP2Cc"/>
    <property type="match status" value="1"/>
</dbReference>
<dbReference type="PROSITE" id="PS51746">
    <property type="entry name" value="PPM_2"/>
    <property type="match status" value="1"/>
</dbReference>
<evidence type="ECO:0000256" key="1">
    <source>
        <dbReference type="ARBA" id="ARBA00004170"/>
    </source>
</evidence>
<comment type="subcellular location">
    <subcellularLocation>
        <location evidence="1">Membrane</location>
        <topology evidence="1">Peripheral membrane protein</topology>
    </subcellularLocation>
</comment>
<feature type="domain" description="PPM-type phosphatase" evidence="6">
    <location>
        <begin position="68"/>
        <end position="331"/>
    </location>
</feature>
<dbReference type="InterPro" id="IPR015655">
    <property type="entry name" value="PP2C"/>
</dbReference>
<keyword evidence="4 5" id="KW-0904">Protein phosphatase</keyword>
<dbReference type="GO" id="GO:0016020">
    <property type="term" value="C:membrane"/>
    <property type="evidence" value="ECO:0007669"/>
    <property type="project" value="UniProtKB-SubCell"/>
</dbReference>
<dbReference type="SMART" id="SM00331">
    <property type="entry name" value="PP2C_SIG"/>
    <property type="match status" value="1"/>
</dbReference>